<dbReference type="AlphaFoldDB" id="A0A1E3Q226"/>
<dbReference type="Proteomes" id="UP000094385">
    <property type="component" value="Unassembled WGS sequence"/>
</dbReference>
<dbReference type="EMBL" id="KV454297">
    <property type="protein sequence ID" value="ODQ71608.1"/>
    <property type="molecule type" value="Genomic_DNA"/>
</dbReference>
<evidence type="ECO:0000313" key="2">
    <source>
        <dbReference type="Proteomes" id="UP000094385"/>
    </source>
</evidence>
<keyword evidence="2" id="KW-1185">Reference proteome</keyword>
<name>A0A1E3Q226_LIPST</name>
<evidence type="ECO:0000313" key="1">
    <source>
        <dbReference type="EMBL" id="ODQ71608.1"/>
    </source>
</evidence>
<dbReference type="OrthoDB" id="4207519at2759"/>
<reference evidence="1 2" key="1">
    <citation type="journal article" date="2016" name="Proc. Natl. Acad. Sci. U.S.A.">
        <title>Comparative genomics of biotechnologically important yeasts.</title>
        <authorList>
            <person name="Riley R."/>
            <person name="Haridas S."/>
            <person name="Wolfe K.H."/>
            <person name="Lopes M.R."/>
            <person name="Hittinger C.T."/>
            <person name="Goeker M."/>
            <person name="Salamov A.A."/>
            <person name="Wisecaver J.H."/>
            <person name="Long T.M."/>
            <person name="Calvey C.H."/>
            <person name="Aerts A.L."/>
            <person name="Barry K.W."/>
            <person name="Choi C."/>
            <person name="Clum A."/>
            <person name="Coughlan A.Y."/>
            <person name="Deshpande S."/>
            <person name="Douglass A.P."/>
            <person name="Hanson S.J."/>
            <person name="Klenk H.-P."/>
            <person name="LaButti K.M."/>
            <person name="Lapidus A."/>
            <person name="Lindquist E.A."/>
            <person name="Lipzen A.M."/>
            <person name="Meier-Kolthoff J.P."/>
            <person name="Ohm R.A."/>
            <person name="Otillar R.P."/>
            <person name="Pangilinan J.L."/>
            <person name="Peng Y."/>
            <person name="Rokas A."/>
            <person name="Rosa C.A."/>
            <person name="Scheuner C."/>
            <person name="Sibirny A.A."/>
            <person name="Slot J.C."/>
            <person name="Stielow J.B."/>
            <person name="Sun H."/>
            <person name="Kurtzman C.P."/>
            <person name="Blackwell M."/>
            <person name="Grigoriev I.V."/>
            <person name="Jeffries T.W."/>
        </authorList>
    </citation>
    <scope>NUCLEOTIDE SEQUENCE [LARGE SCALE GENOMIC DNA]</scope>
    <source>
        <strain evidence="1 2">NRRL Y-11557</strain>
    </source>
</reference>
<proteinExistence type="predicted"/>
<accession>A0A1E3Q226</accession>
<gene>
    <name evidence="1" type="ORF">LIPSTDRAFT_106035</name>
</gene>
<sequence length="123" mass="14148">MSLLQITDPATHLAASRNPLSGTVPTVGDLGKSRVRVSSISRHRRKKCWWTISFRCVETDIHYQSFVRALAHLIARQRRPRLAVSRDLADGDDVRPPRKNWPQVFVKRRRKLKATRIKALDAN</sequence>
<organism evidence="1 2">
    <name type="scientific">Lipomyces starkeyi NRRL Y-11557</name>
    <dbReference type="NCBI Taxonomy" id="675824"/>
    <lineage>
        <taxon>Eukaryota</taxon>
        <taxon>Fungi</taxon>
        <taxon>Dikarya</taxon>
        <taxon>Ascomycota</taxon>
        <taxon>Saccharomycotina</taxon>
        <taxon>Lipomycetes</taxon>
        <taxon>Lipomycetales</taxon>
        <taxon>Lipomycetaceae</taxon>
        <taxon>Lipomyces</taxon>
    </lineage>
</organism>
<protein>
    <submittedName>
        <fullName evidence="1">Uncharacterized protein</fullName>
    </submittedName>
</protein>